<sequence>MGFGSRSPLFGFNDSESSRGGLLLKTVAAAAPDGSSSSQGHTVPLLQEMADMDTEIDVPLLLDQVEDNRSEQTLESPTEDELGVESLDYDPIHSFVSSQQRRAQQRRHFYGYTGLTLAKWSITIMIGILVGIVAYVIESSQEVIISTKKQWTEEAINQGLHLPLVFFIYASFGISLVLFSSCLVLFWAPAAAGGGVTLVMAYLNGNDIPDFFQLRTLITKCLGTICTISSGLPIGQEGPMVHIGAAIASSLTWMHGRFPTKKRQGSSSSHSSRLCCDRINQLSNKAFPFDFHNDKDRREFISAGTAAGLAAAFGAPIGGVLFSLEEASSFWSRKVMWRSLLCTSCATMVLSWLNKRDFSLSLPGSLSFHGLRPEFSLDDLPLFVVTSGAAGLLGACLNTAHGWLSQLRPSSRHRLLRIIEACSITFIAVGAIFSLPHFFGHCLEIQKEQEDEYWFRYTCPGADSITGVGYYNDLATLFFSVPHQSIQRLLALGSTVDSYFTVQSLCIHWMSFLGLFILAYGIATPGGIFMPSIMVGASFGAFLGRIFQIWLPSANVQPGLHALVGATAMLGGVFRSSISLVVIMVEGTGGIDFILPVILAIVISNWVAHHIHHAGAYEADLERLGEVCFLPSEPPHKLIAITAGDIMAPDVNCFNEIVSVAEVVKVLRETQHNGFPVIRRTESDGCGQLVGLILRHQILLLLEQRALMEVDSQLLNRHLAPRISSRQRVTKEQQFYEHAMRVYHHSHYPHRRYLSSRPEALDELDLDEILQEAAPSGANGTGANGNNDQHTEEANNPAKSNSARKTVLALDLRPYMNRAPLTVRGECSAQRVFIIFRTLGLRHLCVTDSSNRVIGMITRKDIGKAQQQLEQSEGKFVLERQESDGSAFFGDRTNRDVLFSLP</sequence>
<comment type="similarity">
    <text evidence="2 12">Belongs to the chloride channel (TC 2.A.49) family.</text>
</comment>
<evidence type="ECO:0000256" key="5">
    <source>
        <dbReference type="ARBA" id="ARBA00022737"/>
    </source>
</evidence>
<accession>A0ABP0TK41</accession>
<feature type="domain" description="CBS" evidence="14">
    <location>
        <begin position="647"/>
        <end position="710"/>
    </location>
</feature>
<dbReference type="Gene3D" id="1.10.3080.10">
    <property type="entry name" value="Clc chloride channel"/>
    <property type="match status" value="1"/>
</dbReference>
<comment type="subcellular location">
    <subcellularLocation>
        <location evidence="1 12">Membrane</location>
        <topology evidence="1 12">Multi-pass membrane protein</topology>
    </subcellularLocation>
</comment>
<evidence type="ECO:0000256" key="1">
    <source>
        <dbReference type="ARBA" id="ARBA00004141"/>
    </source>
</evidence>
<dbReference type="EMBL" id="OZ019904">
    <property type="protein sequence ID" value="CAK9198643.1"/>
    <property type="molecule type" value="Genomic_DNA"/>
</dbReference>
<keyword evidence="6 12" id="KW-1133">Transmembrane helix</keyword>
<dbReference type="SUPFAM" id="SSF81340">
    <property type="entry name" value="Clc chloride channel"/>
    <property type="match status" value="1"/>
</dbReference>
<evidence type="ECO:0000256" key="9">
    <source>
        <dbReference type="ARBA" id="ARBA00023136"/>
    </source>
</evidence>
<keyword evidence="16" id="KW-1185">Reference proteome</keyword>
<keyword evidence="5" id="KW-0677">Repeat</keyword>
<dbReference type="PROSITE" id="PS51371">
    <property type="entry name" value="CBS"/>
    <property type="match status" value="2"/>
</dbReference>
<dbReference type="PRINTS" id="PR00762">
    <property type="entry name" value="CLCHANNEL"/>
</dbReference>
<dbReference type="SUPFAM" id="SSF54631">
    <property type="entry name" value="CBS-domain pair"/>
    <property type="match status" value="1"/>
</dbReference>
<dbReference type="SMART" id="SM00116">
    <property type="entry name" value="CBS"/>
    <property type="match status" value="2"/>
</dbReference>
<dbReference type="PANTHER" id="PTHR11689:SF161">
    <property type="entry name" value="CHLORIDE CHANNEL PROTEIN"/>
    <property type="match status" value="1"/>
</dbReference>
<keyword evidence="8 11" id="KW-0129">CBS domain</keyword>
<dbReference type="Pfam" id="PF00571">
    <property type="entry name" value="CBS"/>
    <property type="match status" value="2"/>
</dbReference>
<name>A0ABP0TK41_9BRYO</name>
<dbReference type="PANTHER" id="PTHR11689">
    <property type="entry name" value="CHLORIDE CHANNEL PROTEIN CLC FAMILY MEMBER"/>
    <property type="match status" value="1"/>
</dbReference>
<feature type="transmembrane region" description="Helical" evidence="12">
    <location>
        <begin position="160"/>
        <end position="179"/>
    </location>
</feature>
<proteinExistence type="inferred from homology"/>
<feature type="transmembrane region" description="Helical" evidence="12">
    <location>
        <begin position="109"/>
        <end position="137"/>
    </location>
</feature>
<evidence type="ECO:0000256" key="11">
    <source>
        <dbReference type="PROSITE-ProRule" id="PRU00703"/>
    </source>
</evidence>
<keyword evidence="7 12" id="KW-0406">Ion transport</keyword>
<feature type="transmembrane region" description="Helical" evidence="12">
    <location>
        <begin position="415"/>
        <end position="439"/>
    </location>
</feature>
<evidence type="ECO:0000256" key="6">
    <source>
        <dbReference type="ARBA" id="ARBA00022989"/>
    </source>
</evidence>
<organism evidence="15 16">
    <name type="scientific">Sphagnum troendelagicum</name>
    <dbReference type="NCBI Taxonomy" id="128251"/>
    <lineage>
        <taxon>Eukaryota</taxon>
        <taxon>Viridiplantae</taxon>
        <taxon>Streptophyta</taxon>
        <taxon>Embryophyta</taxon>
        <taxon>Bryophyta</taxon>
        <taxon>Sphagnophytina</taxon>
        <taxon>Sphagnopsida</taxon>
        <taxon>Sphagnales</taxon>
        <taxon>Sphagnaceae</taxon>
        <taxon>Sphagnum</taxon>
    </lineage>
</organism>
<dbReference type="InterPro" id="IPR000644">
    <property type="entry name" value="CBS_dom"/>
</dbReference>
<dbReference type="InterPro" id="IPR014743">
    <property type="entry name" value="Cl-channel_core"/>
</dbReference>
<dbReference type="Pfam" id="PF00654">
    <property type="entry name" value="Voltage_CLC"/>
    <property type="match status" value="1"/>
</dbReference>
<evidence type="ECO:0000256" key="13">
    <source>
        <dbReference type="SAM" id="MobiDB-lite"/>
    </source>
</evidence>
<keyword evidence="4 12" id="KW-0812">Transmembrane</keyword>
<feature type="transmembrane region" description="Helical" evidence="12">
    <location>
        <begin position="499"/>
        <end position="521"/>
    </location>
</feature>
<evidence type="ECO:0000256" key="10">
    <source>
        <dbReference type="ARBA" id="ARBA00023214"/>
    </source>
</evidence>
<feature type="region of interest" description="Disordered" evidence="13">
    <location>
        <begin position="775"/>
        <end position="803"/>
    </location>
</feature>
<keyword evidence="10 12" id="KW-0868">Chloride</keyword>
<protein>
    <recommendedName>
        <fullName evidence="12">Chloride channel protein</fullName>
    </recommendedName>
</protein>
<evidence type="ECO:0000313" key="16">
    <source>
        <dbReference type="Proteomes" id="UP001497512"/>
    </source>
</evidence>
<evidence type="ECO:0000256" key="2">
    <source>
        <dbReference type="ARBA" id="ARBA00009476"/>
    </source>
</evidence>
<feature type="domain" description="CBS" evidence="14">
    <location>
        <begin position="816"/>
        <end position="873"/>
    </location>
</feature>
<evidence type="ECO:0000256" key="7">
    <source>
        <dbReference type="ARBA" id="ARBA00023065"/>
    </source>
</evidence>
<feature type="transmembrane region" description="Helical" evidence="12">
    <location>
        <begin position="528"/>
        <end position="550"/>
    </location>
</feature>
<feature type="transmembrane region" description="Helical" evidence="12">
    <location>
        <begin position="380"/>
        <end position="403"/>
    </location>
</feature>
<dbReference type="InterPro" id="IPR046342">
    <property type="entry name" value="CBS_dom_sf"/>
</dbReference>
<gene>
    <name evidence="15" type="ORF">CSSPTR1EN2_LOCUS4539</name>
</gene>
<evidence type="ECO:0000256" key="3">
    <source>
        <dbReference type="ARBA" id="ARBA00022448"/>
    </source>
</evidence>
<dbReference type="InterPro" id="IPR051280">
    <property type="entry name" value="Cl-channel/antiporter"/>
</dbReference>
<keyword evidence="3 12" id="KW-0813">Transport</keyword>
<evidence type="ECO:0000256" key="8">
    <source>
        <dbReference type="ARBA" id="ARBA00023122"/>
    </source>
</evidence>
<feature type="transmembrane region" description="Helical" evidence="12">
    <location>
        <begin position="184"/>
        <end position="203"/>
    </location>
</feature>
<dbReference type="InterPro" id="IPR001807">
    <property type="entry name" value="ClC"/>
</dbReference>
<evidence type="ECO:0000256" key="12">
    <source>
        <dbReference type="RuleBase" id="RU361221"/>
    </source>
</evidence>
<feature type="transmembrane region" description="Helical" evidence="12">
    <location>
        <begin position="562"/>
        <end position="583"/>
    </location>
</feature>
<feature type="transmembrane region" description="Helical" evidence="12">
    <location>
        <begin position="300"/>
        <end position="323"/>
    </location>
</feature>
<evidence type="ECO:0000256" key="4">
    <source>
        <dbReference type="ARBA" id="ARBA00022692"/>
    </source>
</evidence>
<keyword evidence="9 12" id="KW-0472">Membrane</keyword>
<dbReference type="Gene3D" id="3.10.580.10">
    <property type="entry name" value="CBS-domain"/>
    <property type="match status" value="2"/>
</dbReference>
<evidence type="ECO:0000313" key="15">
    <source>
        <dbReference type="EMBL" id="CAK9198643.1"/>
    </source>
</evidence>
<reference evidence="15" key="1">
    <citation type="submission" date="2024-02" db="EMBL/GenBank/DDBJ databases">
        <authorList>
            <consortium name="ELIXIR-Norway"/>
            <consortium name="Elixir Norway"/>
        </authorList>
    </citation>
    <scope>NUCLEOTIDE SEQUENCE</scope>
</reference>
<evidence type="ECO:0000259" key="14">
    <source>
        <dbReference type="PROSITE" id="PS51371"/>
    </source>
</evidence>
<dbReference type="Proteomes" id="UP001497512">
    <property type="component" value="Chromosome 12"/>
</dbReference>
<feature type="transmembrane region" description="Helical" evidence="12">
    <location>
        <begin position="590"/>
        <end position="608"/>
    </location>
</feature>
<dbReference type="CDD" id="cd04591">
    <property type="entry name" value="CBS_pair_voltage-gated_CLC_euk_bac"/>
    <property type="match status" value="1"/>
</dbReference>